<dbReference type="EMBL" id="ACIZ01000116">
    <property type="protein sequence ID" value="EEN78911.1"/>
    <property type="molecule type" value="Genomic_DNA"/>
</dbReference>
<dbReference type="NCBIfam" id="NF040517">
    <property type="entry name" value="Lacto_Palin_RP2"/>
    <property type="match status" value="1"/>
</dbReference>
<feature type="non-terminal residue" evidence="2">
    <location>
        <position position="1"/>
    </location>
</feature>
<dbReference type="HOGENOM" id="CLU_3018895_0_0_9"/>
<keyword evidence="3" id="KW-1185">Reference proteome</keyword>
<protein>
    <submittedName>
        <fullName evidence="2">Uncharacterized protein</fullName>
    </submittedName>
</protein>
<evidence type="ECO:0000256" key="1">
    <source>
        <dbReference type="SAM" id="MobiDB-lite"/>
    </source>
</evidence>
<accession>C2K183</accession>
<gene>
    <name evidence="2" type="ORF">HMPREF0539_2918</name>
</gene>
<dbReference type="AntiFam" id="ANF00267">
    <property type="entry name" value="DNA repeat translations related to WP_015765070.1"/>
</dbReference>
<dbReference type="AlphaFoldDB" id="C2K183"/>
<feature type="region of interest" description="Disordered" evidence="1">
    <location>
        <begin position="1"/>
        <end position="26"/>
    </location>
</feature>
<organism evidence="2 3">
    <name type="scientific">Lacticaseibacillus rhamnosus (strain LMS2-1)</name>
    <dbReference type="NCBI Taxonomy" id="525361"/>
    <lineage>
        <taxon>Bacteria</taxon>
        <taxon>Bacillati</taxon>
        <taxon>Bacillota</taxon>
        <taxon>Bacilli</taxon>
        <taxon>Lactobacillales</taxon>
        <taxon>Lactobacillaceae</taxon>
        <taxon>Lacticaseibacillus</taxon>
    </lineage>
</organism>
<dbReference type="Proteomes" id="UP000004525">
    <property type="component" value="Unassembled WGS sequence"/>
</dbReference>
<feature type="compositionally biased region" description="Basic residues" evidence="1">
    <location>
        <begin position="1"/>
        <end position="14"/>
    </location>
</feature>
<comment type="caution">
    <text evidence="2">The sequence shown here is derived from an EMBL/GenBank/DDBJ whole genome shotgun (WGS) entry which is preliminary data.</text>
</comment>
<sequence>PVPKRAGSRSRSKTRSQSQKSTCKDLQAKWPKTSHLAWRPLTLRFLSAPVHALHL</sequence>
<evidence type="ECO:0000313" key="2">
    <source>
        <dbReference type="EMBL" id="EEN78911.1"/>
    </source>
</evidence>
<reference evidence="2" key="1">
    <citation type="submission" date="2009-01" db="EMBL/GenBank/DDBJ databases">
        <authorList>
            <person name="Qin X."/>
            <person name="Bachman B."/>
            <person name="Battles P."/>
            <person name="Bell A."/>
            <person name="Bess C."/>
            <person name="Bickham C."/>
            <person name="Chaboub L."/>
            <person name="Chen D."/>
            <person name="Coyle M."/>
            <person name="Deiros D.R."/>
            <person name="Dinh H."/>
            <person name="Forbes L."/>
            <person name="Fowler G."/>
            <person name="Francisco L."/>
            <person name="Fu Q."/>
            <person name="Gubbala S."/>
            <person name="Hale W."/>
            <person name="Han Y."/>
            <person name="Hemphill L."/>
            <person name="Highlander S.K."/>
            <person name="Hirani K."/>
            <person name="Hogues M."/>
            <person name="Jackson L."/>
            <person name="Jakkamsetti A."/>
            <person name="Javaid M."/>
            <person name="Jiang H."/>
            <person name="Korchina V."/>
            <person name="Kovar C."/>
            <person name="Lara F."/>
            <person name="Lee S."/>
            <person name="Mata R."/>
            <person name="Mathew T."/>
            <person name="Moen C."/>
            <person name="Morales K."/>
            <person name="Munidasa M."/>
            <person name="Nazareth L."/>
            <person name="Ngo R."/>
            <person name="Nguyen L."/>
            <person name="Okwuonu G."/>
            <person name="Ongeri F."/>
            <person name="Patil S."/>
            <person name="Petrosino J."/>
            <person name="Pham C."/>
            <person name="Pham P."/>
            <person name="Pu L.-L."/>
            <person name="Puazo M."/>
            <person name="Raj R."/>
            <person name="Reid J."/>
            <person name="Rouhana J."/>
            <person name="Saada N."/>
            <person name="Shang Y."/>
            <person name="Simmons D."/>
            <person name="Thornton R."/>
            <person name="Warren J."/>
            <person name="Weissenberger G."/>
            <person name="Zhang J."/>
            <person name="Zhang L."/>
            <person name="Zhou C."/>
            <person name="Zhu D."/>
            <person name="Muzny D."/>
            <person name="Worley K."/>
            <person name="Gibbs R."/>
        </authorList>
    </citation>
    <scope>NUCLEOTIDE SEQUENCE [LARGE SCALE GENOMIC DNA]</scope>
    <source>
        <strain evidence="2">LMS2-1</strain>
    </source>
</reference>
<evidence type="ECO:0000313" key="3">
    <source>
        <dbReference type="Proteomes" id="UP000004525"/>
    </source>
</evidence>
<proteinExistence type="predicted"/>
<name>C2K183_LACRM</name>